<name>A0A0B6WW15_9BACT</name>
<keyword evidence="11" id="KW-1185">Reference proteome</keyword>
<dbReference type="SUPFAM" id="SSF55658">
    <property type="entry name" value="L9 N-domain-like"/>
    <property type="match status" value="1"/>
</dbReference>
<evidence type="ECO:0000256" key="6">
    <source>
        <dbReference type="ARBA" id="ARBA00035292"/>
    </source>
</evidence>
<keyword evidence="4 7" id="KW-0689">Ribosomal protein</keyword>
<evidence type="ECO:0000259" key="9">
    <source>
        <dbReference type="PROSITE" id="PS00651"/>
    </source>
</evidence>
<dbReference type="InterPro" id="IPR000244">
    <property type="entry name" value="Ribosomal_bL9"/>
</dbReference>
<dbReference type="InterPro" id="IPR020594">
    <property type="entry name" value="Ribosomal_bL9_bac/chp"/>
</dbReference>
<accession>A0A0B6WW15</accession>
<dbReference type="EMBL" id="CBXV010000004">
    <property type="protein sequence ID" value="CDM64942.1"/>
    <property type="molecule type" value="Genomic_DNA"/>
</dbReference>
<dbReference type="FunFam" id="3.40.5.10:FF:000003">
    <property type="entry name" value="50S ribosomal protein L9"/>
    <property type="match status" value="1"/>
</dbReference>
<gene>
    <name evidence="7" type="primary">rplI</name>
    <name evidence="10" type="ORF">PYK22_00938</name>
</gene>
<dbReference type="FunFam" id="3.10.430.100:FF:000006">
    <property type="entry name" value="50S ribosomal protein L9"/>
    <property type="match status" value="1"/>
</dbReference>
<evidence type="ECO:0000256" key="5">
    <source>
        <dbReference type="ARBA" id="ARBA00023274"/>
    </source>
</evidence>
<comment type="similarity">
    <text evidence="1 7">Belongs to the bacterial ribosomal protein bL9 family.</text>
</comment>
<keyword evidence="3 7" id="KW-0694">RNA-binding</keyword>
<dbReference type="OrthoDB" id="9788336at2"/>
<dbReference type="PANTHER" id="PTHR21368">
    <property type="entry name" value="50S RIBOSOMAL PROTEIN L9"/>
    <property type="match status" value="1"/>
</dbReference>
<keyword evidence="2 7" id="KW-0699">rRNA-binding</keyword>
<evidence type="ECO:0000256" key="7">
    <source>
        <dbReference type="HAMAP-Rule" id="MF_00503"/>
    </source>
</evidence>
<dbReference type="InterPro" id="IPR036791">
    <property type="entry name" value="Ribosomal_bL9_C_sf"/>
</dbReference>
<dbReference type="HAMAP" id="MF_00503">
    <property type="entry name" value="Ribosomal_bL9"/>
    <property type="match status" value="1"/>
</dbReference>
<feature type="domain" description="Ribosomal protein L9" evidence="9">
    <location>
        <begin position="16"/>
        <end position="43"/>
    </location>
</feature>
<reference evidence="10 11" key="1">
    <citation type="submission" date="2013-12" db="EMBL/GenBank/DDBJ databases">
        <authorList>
            <person name="Stott M."/>
        </authorList>
    </citation>
    <scope>NUCLEOTIDE SEQUENCE [LARGE SCALE GENOMIC DNA]</scope>
    <source>
        <strain evidence="10 11">K22</strain>
    </source>
</reference>
<evidence type="ECO:0000313" key="10">
    <source>
        <dbReference type="EMBL" id="CDM64942.1"/>
    </source>
</evidence>
<comment type="function">
    <text evidence="7">Binds to the 23S rRNA.</text>
</comment>
<dbReference type="InterPro" id="IPR009027">
    <property type="entry name" value="Ribosomal_bL9/RNase_H1_N"/>
</dbReference>
<dbReference type="NCBIfam" id="TIGR00158">
    <property type="entry name" value="L9"/>
    <property type="match status" value="1"/>
</dbReference>
<evidence type="ECO:0000313" key="11">
    <source>
        <dbReference type="Proteomes" id="UP000031518"/>
    </source>
</evidence>
<keyword evidence="8" id="KW-0175">Coiled coil</keyword>
<dbReference type="InterPro" id="IPR020069">
    <property type="entry name" value="Ribosomal_bL9_C"/>
</dbReference>
<evidence type="ECO:0000256" key="4">
    <source>
        <dbReference type="ARBA" id="ARBA00022980"/>
    </source>
</evidence>
<dbReference type="SUPFAM" id="SSF55653">
    <property type="entry name" value="Ribosomal protein L9 C-domain"/>
    <property type="match status" value="1"/>
</dbReference>
<dbReference type="InterPro" id="IPR020070">
    <property type="entry name" value="Ribosomal_bL9_N"/>
</dbReference>
<dbReference type="GO" id="GO:0006412">
    <property type="term" value="P:translation"/>
    <property type="evidence" value="ECO:0007669"/>
    <property type="project" value="UniProtKB-UniRule"/>
</dbReference>
<dbReference type="GO" id="GO:0003735">
    <property type="term" value="F:structural constituent of ribosome"/>
    <property type="evidence" value="ECO:0007669"/>
    <property type="project" value="InterPro"/>
</dbReference>
<dbReference type="Gene3D" id="3.40.5.10">
    <property type="entry name" value="Ribosomal protein L9, N-terminal domain"/>
    <property type="match status" value="1"/>
</dbReference>
<organism evidence="10 11">
    <name type="scientific">Pyrinomonas methylaliphatogenes</name>
    <dbReference type="NCBI Taxonomy" id="454194"/>
    <lineage>
        <taxon>Bacteria</taxon>
        <taxon>Pseudomonadati</taxon>
        <taxon>Acidobacteriota</taxon>
        <taxon>Blastocatellia</taxon>
        <taxon>Blastocatellales</taxon>
        <taxon>Pyrinomonadaceae</taxon>
        <taxon>Pyrinomonas</taxon>
    </lineage>
</organism>
<feature type="coiled-coil region" evidence="8">
    <location>
        <begin position="47"/>
        <end position="78"/>
    </location>
</feature>
<evidence type="ECO:0000256" key="2">
    <source>
        <dbReference type="ARBA" id="ARBA00022730"/>
    </source>
</evidence>
<dbReference type="AlphaFoldDB" id="A0A0B6WW15"/>
<proteinExistence type="inferred from homology"/>
<protein>
    <recommendedName>
        <fullName evidence="6 7">Large ribosomal subunit protein bL9</fullName>
    </recommendedName>
</protein>
<dbReference type="GO" id="GO:1990904">
    <property type="term" value="C:ribonucleoprotein complex"/>
    <property type="evidence" value="ECO:0007669"/>
    <property type="project" value="UniProtKB-KW"/>
</dbReference>
<dbReference type="PROSITE" id="PS00651">
    <property type="entry name" value="RIBOSOMAL_L9"/>
    <property type="match status" value="1"/>
</dbReference>
<dbReference type="InterPro" id="IPR036935">
    <property type="entry name" value="Ribosomal_bL9_N_sf"/>
</dbReference>
<evidence type="ECO:0000256" key="8">
    <source>
        <dbReference type="SAM" id="Coils"/>
    </source>
</evidence>
<reference evidence="10 11" key="2">
    <citation type="submission" date="2015-01" db="EMBL/GenBank/DDBJ databases">
        <title>Complete genome sequence of Pyrinomonas methylaliphatogenes type strain K22T.</title>
        <authorList>
            <person name="Lee K.C.Y."/>
            <person name="Power J.F."/>
            <person name="Dunfield P.F."/>
            <person name="Morgan X.C."/>
            <person name="Huttenhower C."/>
            <person name="Stott M.B."/>
        </authorList>
    </citation>
    <scope>NUCLEOTIDE SEQUENCE [LARGE SCALE GENOMIC DNA]</scope>
    <source>
        <strain evidence="10 11">K22</strain>
    </source>
</reference>
<dbReference type="GO" id="GO:0005840">
    <property type="term" value="C:ribosome"/>
    <property type="evidence" value="ECO:0007669"/>
    <property type="project" value="UniProtKB-KW"/>
</dbReference>
<dbReference type="Pfam" id="PF03948">
    <property type="entry name" value="Ribosomal_L9_C"/>
    <property type="match status" value="1"/>
</dbReference>
<keyword evidence="5 7" id="KW-0687">Ribonucleoprotein</keyword>
<dbReference type="STRING" id="454194.PYK22_00938"/>
<dbReference type="Proteomes" id="UP000031518">
    <property type="component" value="Unassembled WGS sequence"/>
</dbReference>
<evidence type="ECO:0000256" key="1">
    <source>
        <dbReference type="ARBA" id="ARBA00010605"/>
    </source>
</evidence>
<dbReference type="GO" id="GO:0019843">
    <property type="term" value="F:rRNA binding"/>
    <property type="evidence" value="ECO:0007669"/>
    <property type="project" value="UniProtKB-UniRule"/>
</dbReference>
<dbReference type="Pfam" id="PF01281">
    <property type="entry name" value="Ribosomal_L9_N"/>
    <property type="match status" value="1"/>
</dbReference>
<evidence type="ECO:0000256" key="3">
    <source>
        <dbReference type="ARBA" id="ARBA00022884"/>
    </source>
</evidence>
<dbReference type="Gene3D" id="3.10.430.100">
    <property type="entry name" value="Ribosomal protein L9, C-terminal domain"/>
    <property type="match status" value="1"/>
</dbReference>
<sequence length="160" mass="17960">MATTTVLLREDVENLGARGDIVKVKAGYARNYLLPRKLAVAATPSNMRQIEQERAALLRREAREREAAQARAAELQTLRLTFTRRAGEHGILYGSVTAMDIAEALRERGIEVDRRRITLHEPIKTTGDFTVTVRLHRDVAVELPVTVTAQDAESERKESQ</sequence>
<dbReference type="RefSeq" id="WP_041975000.1">
    <property type="nucleotide sequence ID" value="NZ_CBXV010000004.1"/>
</dbReference>